<evidence type="ECO:0000256" key="1">
    <source>
        <dbReference type="ARBA" id="ARBA00010118"/>
    </source>
</evidence>
<name>A0A812QYV8_9DINO</name>
<dbReference type="AlphaFoldDB" id="A0A812QYV8"/>
<evidence type="ECO:0000259" key="3">
    <source>
        <dbReference type="SMART" id="SM00672"/>
    </source>
</evidence>
<dbReference type="GO" id="GO:0016740">
    <property type="term" value="F:transferase activity"/>
    <property type="evidence" value="ECO:0007669"/>
    <property type="project" value="UniProtKB-KW"/>
</dbReference>
<dbReference type="Proteomes" id="UP000604046">
    <property type="component" value="Unassembled WGS sequence"/>
</dbReference>
<dbReference type="OrthoDB" id="541052at2759"/>
<comment type="caution">
    <text evidence="4">The sequence shown here is derived from an EMBL/GenBank/DDBJ whole genome shotgun (WGS) entry which is preliminary data.</text>
</comment>
<protein>
    <submittedName>
        <fullName evidence="4">POGLUT2 protein</fullName>
    </submittedName>
</protein>
<comment type="similarity">
    <text evidence="1">Belongs to the glycosyltransferase 90 family.</text>
</comment>
<dbReference type="Pfam" id="PF05686">
    <property type="entry name" value="Glyco_transf_90"/>
    <property type="match status" value="1"/>
</dbReference>
<dbReference type="PANTHER" id="PTHR12203:SF35">
    <property type="entry name" value="PROTEIN O-GLUCOSYLTRANSFERASE 1"/>
    <property type="match status" value="1"/>
</dbReference>
<keyword evidence="2" id="KW-0808">Transferase</keyword>
<dbReference type="InterPro" id="IPR051091">
    <property type="entry name" value="O-Glucosyltr/Glycosyltrsf_90"/>
</dbReference>
<sequence length="511" mass="57818">MGGNDICFYPYGNFLGINLTYEECCGDPLSGVDCFGALGGFFSWDFCCETPLEDPCDWDHILASVAASSDQVGTAILDALHDSPVLLREFCCVVPGDAAYACWRYFELDPSEPVHNPFVQCCQPVLRRLLAQDTEEAWMQVELDREFAPLENRRWTTKELQEFQDAQPDGLRPCLLSVRGGHEITLNDRQECCPAPIFDCSYVLALVSALSIVGRLRPLPDVDLLVSPTNTNRANASVPVFARHRPREPRSHYVLLPMEWQLSPGQARKQTIAVQRHGAERPWEERPRKLFWRGTNSNCLMGCEPSRVSDGLQAWGDCLESFDCWTPWSASNWLSMPRGRLLRLSQLFPEIINARLSGKSQLMDDELWDYCVESDLTDGFSSQLAQAEHAFAINIDGTGSGDRVYWQMLAGCVVLVQDSPWVSWLVGEVGGPAALVPTEHYIPIRYDLVDLVDKLKYLYEHEDVARMLAEASERWARKFLSYDWVLFYLDRVIRRYVGHLDTSALLDLAAS</sequence>
<dbReference type="SMART" id="SM00672">
    <property type="entry name" value="CAP10"/>
    <property type="match status" value="1"/>
</dbReference>
<evidence type="ECO:0000256" key="2">
    <source>
        <dbReference type="ARBA" id="ARBA00022679"/>
    </source>
</evidence>
<reference evidence="4" key="1">
    <citation type="submission" date="2021-02" db="EMBL/GenBank/DDBJ databases">
        <authorList>
            <person name="Dougan E. K."/>
            <person name="Rhodes N."/>
            <person name="Thang M."/>
            <person name="Chan C."/>
        </authorList>
    </citation>
    <scope>NUCLEOTIDE SEQUENCE</scope>
</reference>
<organism evidence="4 5">
    <name type="scientific">Symbiodinium natans</name>
    <dbReference type="NCBI Taxonomy" id="878477"/>
    <lineage>
        <taxon>Eukaryota</taxon>
        <taxon>Sar</taxon>
        <taxon>Alveolata</taxon>
        <taxon>Dinophyceae</taxon>
        <taxon>Suessiales</taxon>
        <taxon>Symbiodiniaceae</taxon>
        <taxon>Symbiodinium</taxon>
    </lineage>
</organism>
<accession>A0A812QYV8</accession>
<proteinExistence type="inferred from homology"/>
<keyword evidence="5" id="KW-1185">Reference proteome</keyword>
<feature type="domain" description="Glycosyl transferase CAP10" evidence="3">
    <location>
        <begin position="218"/>
        <end position="504"/>
    </location>
</feature>
<dbReference type="InterPro" id="IPR006598">
    <property type="entry name" value="CAP10"/>
</dbReference>
<evidence type="ECO:0000313" key="5">
    <source>
        <dbReference type="Proteomes" id="UP000604046"/>
    </source>
</evidence>
<dbReference type="PANTHER" id="PTHR12203">
    <property type="entry name" value="KDEL LYS-ASP-GLU-LEU CONTAINING - RELATED"/>
    <property type="match status" value="1"/>
</dbReference>
<evidence type="ECO:0000313" key="4">
    <source>
        <dbReference type="EMBL" id="CAE7410305.1"/>
    </source>
</evidence>
<dbReference type="EMBL" id="CAJNDS010002284">
    <property type="protein sequence ID" value="CAE7410305.1"/>
    <property type="molecule type" value="Genomic_DNA"/>
</dbReference>
<gene>
    <name evidence="4" type="primary">POGLUT2</name>
    <name evidence="4" type="ORF">SNAT2548_LOCUS22313</name>
</gene>